<dbReference type="PANTHER" id="PTHR40061">
    <property type="entry name" value="SPORULATION PROTEIN YLMC-RELATED"/>
    <property type="match status" value="1"/>
</dbReference>
<dbReference type="RefSeq" id="WP_152887118.1">
    <property type="nucleotide sequence ID" value="NZ_WHJC01000008.1"/>
</dbReference>
<feature type="domain" description="PRC-barrel" evidence="1">
    <location>
        <begin position="5"/>
        <end position="77"/>
    </location>
</feature>
<name>A0A6I1MJ85_9CLOT</name>
<gene>
    <name evidence="2" type="ORF">GBZ86_01625</name>
</gene>
<proteinExistence type="predicted"/>
<dbReference type="InterPro" id="IPR011033">
    <property type="entry name" value="PRC_barrel-like_sf"/>
</dbReference>
<dbReference type="AlphaFoldDB" id="A0A6I1MJ85"/>
<keyword evidence="3" id="KW-1185">Reference proteome</keyword>
<protein>
    <submittedName>
        <fullName evidence="2">YlmC/YmxH family sporulation protein</fullName>
    </submittedName>
</protein>
<dbReference type="Proteomes" id="UP000430345">
    <property type="component" value="Unassembled WGS sequence"/>
</dbReference>
<reference evidence="2 3" key="1">
    <citation type="submission" date="2019-10" db="EMBL/GenBank/DDBJ databases">
        <title>The Genome Sequence of Clostridium tarantellae Isolated from Fish Brain.</title>
        <authorList>
            <person name="Bano L."/>
            <person name="Kiel M."/>
            <person name="Sales G."/>
            <person name="Doxey A.C."/>
            <person name="Mansfield M.J."/>
            <person name="Schiavone M."/>
            <person name="Rossetto O."/>
            <person name="Pirazzini M."/>
            <person name="Dobrindt U."/>
            <person name="Montecucco C."/>
        </authorList>
    </citation>
    <scope>NUCLEOTIDE SEQUENCE [LARGE SCALE GENOMIC DNA]</scope>
    <source>
        <strain evidence="2 3">DSM 3997</strain>
    </source>
</reference>
<dbReference type="SUPFAM" id="SSF50346">
    <property type="entry name" value="PRC-barrel domain"/>
    <property type="match status" value="1"/>
</dbReference>
<evidence type="ECO:0000313" key="2">
    <source>
        <dbReference type="EMBL" id="MPQ42468.1"/>
    </source>
</evidence>
<dbReference type="Gene3D" id="2.30.30.240">
    <property type="entry name" value="PRC-barrel domain"/>
    <property type="match status" value="1"/>
</dbReference>
<dbReference type="InterPro" id="IPR014238">
    <property type="entry name" value="Spore_YlmC/YmxH"/>
</dbReference>
<evidence type="ECO:0000313" key="3">
    <source>
        <dbReference type="Proteomes" id="UP000430345"/>
    </source>
</evidence>
<dbReference type="NCBIfam" id="TIGR02888">
    <property type="entry name" value="spore_YlmC_YmxH"/>
    <property type="match status" value="1"/>
</dbReference>
<dbReference type="EMBL" id="WHJC01000008">
    <property type="protein sequence ID" value="MPQ42468.1"/>
    <property type="molecule type" value="Genomic_DNA"/>
</dbReference>
<dbReference type="OrthoDB" id="6024937at2"/>
<organism evidence="2 3">
    <name type="scientific">Clostridium tarantellae</name>
    <dbReference type="NCBI Taxonomy" id="39493"/>
    <lineage>
        <taxon>Bacteria</taxon>
        <taxon>Bacillati</taxon>
        <taxon>Bacillota</taxon>
        <taxon>Clostridia</taxon>
        <taxon>Eubacteriales</taxon>
        <taxon>Clostridiaceae</taxon>
        <taxon>Clostridium</taxon>
    </lineage>
</organism>
<evidence type="ECO:0000259" key="1">
    <source>
        <dbReference type="Pfam" id="PF05239"/>
    </source>
</evidence>
<accession>A0A6I1MJ85</accession>
<comment type="caution">
    <text evidence="2">The sequence shown here is derived from an EMBL/GenBank/DDBJ whole genome shotgun (WGS) entry which is preliminary data.</text>
</comment>
<dbReference type="InterPro" id="IPR027275">
    <property type="entry name" value="PRC-brl_dom"/>
</dbReference>
<dbReference type="PANTHER" id="PTHR40061:SF1">
    <property type="entry name" value="SPORULATION PROTEIN YLMC-RELATED"/>
    <property type="match status" value="1"/>
</dbReference>
<sequence length="92" mass="10621">MEEILFSLNNLRSMEVINVLDGKRLGFINDVKIDCDENRIISLLIPGEKSSWFSKGDAIEVQWENVEKVGLDVILVNLETTYIENKDMDKYI</sequence>
<dbReference type="Pfam" id="PF05239">
    <property type="entry name" value="PRC"/>
    <property type="match status" value="1"/>
</dbReference>